<name>A0A5D0RKD6_9RHOB</name>
<keyword evidence="6 7" id="KW-0472">Membrane</keyword>
<dbReference type="PANTHER" id="PTHR23501:SF197">
    <property type="entry name" value="COMD"/>
    <property type="match status" value="1"/>
</dbReference>
<feature type="transmembrane region" description="Helical" evidence="7">
    <location>
        <begin position="210"/>
        <end position="232"/>
    </location>
</feature>
<evidence type="ECO:0000313" key="10">
    <source>
        <dbReference type="Proteomes" id="UP000322080"/>
    </source>
</evidence>
<reference evidence="9 10" key="1">
    <citation type="submission" date="2019-08" db="EMBL/GenBank/DDBJ databases">
        <title>Identification of a novel species of the genus Boseongicola.</title>
        <authorList>
            <person name="Zhang X.-Q."/>
        </authorList>
    </citation>
    <scope>NUCLEOTIDE SEQUENCE [LARGE SCALE GENOMIC DNA]</scope>
    <source>
        <strain evidence="9 10">HY14</strain>
    </source>
</reference>
<dbReference type="PANTHER" id="PTHR23501">
    <property type="entry name" value="MAJOR FACILITATOR SUPERFAMILY"/>
    <property type="match status" value="1"/>
</dbReference>
<dbReference type="Proteomes" id="UP000322080">
    <property type="component" value="Unassembled WGS sequence"/>
</dbReference>
<dbReference type="InterPro" id="IPR036259">
    <property type="entry name" value="MFS_trans_sf"/>
</dbReference>
<dbReference type="InterPro" id="IPR020846">
    <property type="entry name" value="MFS_dom"/>
</dbReference>
<evidence type="ECO:0000256" key="1">
    <source>
        <dbReference type="ARBA" id="ARBA00004651"/>
    </source>
</evidence>
<evidence type="ECO:0000313" key="9">
    <source>
        <dbReference type="EMBL" id="TYB80984.1"/>
    </source>
</evidence>
<dbReference type="NCBIfam" id="TIGR00711">
    <property type="entry name" value="efflux_EmrB"/>
    <property type="match status" value="1"/>
</dbReference>
<feature type="transmembrane region" description="Helical" evidence="7">
    <location>
        <begin position="316"/>
        <end position="334"/>
    </location>
</feature>
<feature type="transmembrane region" description="Helical" evidence="7">
    <location>
        <begin position="178"/>
        <end position="198"/>
    </location>
</feature>
<feature type="transmembrane region" description="Helical" evidence="7">
    <location>
        <begin position="92"/>
        <end position="117"/>
    </location>
</feature>
<dbReference type="GO" id="GO:0022857">
    <property type="term" value="F:transmembrane transporter activity"/>
    <property type="evidence" value="ECO:0007669"/>
    <property type="project" value="InterPro"/>
</dbReference>
<feature type="transmembrane region" description="Helical" evidence="7">
    <location>
        <begin position="153"/>
        <end position="172"/>
    </location>
</feature>
<comment type="caution">
    <text evidence="9">The sequence shown here is derived from an EMBL/GenBank/DDBJ whole genome shotgun (WGS) entry which is preliminary data.</text>
</comment>
<feature type="transmembrane region" description="Helical" evidence="7">
    <location>
        <begin position="123"/>
        <end position="141"/>
    </location>
</feature>
<dbReference type="CDD" id="cd17502">
    <property type="entry name" value="MFS_Azr1_MDR_like"/>
    <property type="match status" value="1"/>
</dbReference>
<keyword evidence="10" id="KW-1185">Reference proteome</keyword>
<evidence type="ECO:0000256" key="4">
    <source>
        <dbReference type="ARBA" id="ARBA00022692"/>
    </source>
</evidence>
<dbReference type="AlphaFoldDB" id="A0A5D0RKD6"/>
<feature type="transmembrane region" description="Helical" evidence="7">
    <location>
        <begin position="480"/>
        <end position="498"/>
    </location>
</feature>
<dbReference type="FunFam" id="1.20.1720.10:FF:000004">
    <property type="entry name" value="EmrB/QacA family drug resistance transporter"/>
    <property type="match status" value="1"/>
</dbReference>
<keyword evidence="2" id="KW-0813">Transport</keyword>
<organism evidence="9 10">
    <name type="scientific">Maritimibacter fusiformis</name>
    <dbReference type="NCBI Taxonomy" id="2603819"/>
    <lineage>
        <taxon>Bacteria</taxon>
        <taxon>Pseudomonadati</taxon>
        <taxon>Pseudomonadota</taxon>
        <taxon>Alphaproteobacteria</taxon>
        <taxon>Rhodobacterales</taxon>
        <taxon>Roseobacteraceae</taxon>
        <taxon>Maritimibacter</taxon>
    </lineage>
</organism>
<evidence type="ECO:0000256" key="2">
    <source>
        <dbReference type="ARBA" id="ARBA00022448"/>
    </source>
</evidence>
<gene>
    <name evidence="9" type="ORF">FVF75_11070</name>
</gene>
<feature type="transmembrane region" description="Helical" evidence="7">
    <location>
        <begin position="373"/>
        <end position="391"/>
    </location>
</feature>
<feature type="transmembrane region" description="Helical" evidence="7">
    <location>
        <begin position="278"/>
        <end position="304"/>
    </location>
</feature>
<dbReference type="PRINTS" id="PR01036">
    <property type="entry name" value="TCRTETB"/>
</dbReference>
<feature type="transmembrane region" description="Helical" evidence="7">
    <location>
        <begin position="60"/>
        <end position="80"/>
    </location>
</feature>
<keyword evidence="4 7" id="KW-0812">Transmembrane</keyword>
<dbReference type="Pfam" id="PF07690">
    <property type="entry name" value="MFS_1"/>
    <property type="match status" value="1"/>
</dbReference>
<sequence length="512" mass="52411">MTEPQTPSPQSQAAFPEYEPRIVRMIILSIGLLLMLAALDQTIVSTALPTIVADLGGLEHLSWVVTAYILASTIAAPLYGKLGDLYGRRNMVFTSVGLFLVGSALCGAANSMTWLILSRAIQGLGGGGLFVLALSVIGDVIPPKDRGKVQGVFAATFSIAAVIGPLIGGLFVEVFTWHWIFYINVPVGLAAVLMFGTAFKATGKRVTHKIDWAGAAALTVALASLTLATSLGGATYPWGSVQVIGLAVLAVVAALAFLAIERRADEPVIPLGLFRMNVFWVTSVLSTVVGAAMLGGVTFLPIFLQIAKGVSPTLSGLMLLPMTAGILFSSLAAGRFMSSTGRYKALPILGLGLVAAGYLLLSGITPATSTLSFSLRLSVVGLGMGAIFPVLTTSVQNAVARSQIGTATAAGLMFRQVGGSVAVAGFGALFAARLAGDAAAGGAIPGGGAGFEIGPRTLAALPEATQAAIGEAVAHAIQPIFLIAAGLALVGLAFALVLEEIQLASRMEPQPE</sequence>
<keyword evidence="3" id="KW-1003">Cell membrane</keyword>
<feature type="domain" description="Major facilitator superfamily (MFS) profile" evidence="8">
    <location>
        <begin position="26"/>
        <end position="503"/>
    </location>
</feature>
<evidence type="ECO:0000259" key="8">
    <source>
        <dbReference type="PROSITE" id="PS50850"/>
    </source>
</evidence>
<evidence type="ECO:0000256" key="3">
    <source>
        <dbReference type="ARBA" id="ARBA00022475"/>
    </source>
</evidence>
<feature type="transmembrane region" description="Helical" evidence="7">
    <location>
        <begin position="346"/>
        <end position="367"/>
    </location>
</feature>
<feature type="transmembrane region" description="Helical" evidence="7">
    <location>
        <begin position="238"/>
        <end position="258"/>
    </location>
</feature>
<evidence type="ECO:0000256" key="5">
    <source>
        <dbReference type="ARBA" id="ARBA00022989"/>
    </source>
</evidence>
<accession>A0A5D0RKD6</accession>
<dbReference type="SUPFAM" id="SSF103473">
    <property type="entry name" value="MFS general substrate transporter"/>
    <property type="match status" value="1"/>
</dbReference>
<feature type="transmembrane region" description="Helical" evidence="7">
    <location>
        <begin position="25"/>
        <end position="48"/>
    </location>
</feature>
<evidence type="ECO:0000256" key="6">
    <source>
        <dbReference type="ARBA" id="ARBA00023136"/>
    </source>
</evidence>
<dbReference type="InterPro" id="IPR011701">
    <property type="entry name" value="MFS"/>
</dbReference>
<feature type="transmembrane region" description="Helical" evidence="7">
    <location>
        <begin position="412"/>
        <end position="432"/>
    </location>
</feature>
<dbReference type="GO" id="GO:0005886">
    <property type="term" value="C:plasma membrane"/>
    <property type="evidence" value="ECO:0007669"/>
    <property type="project" value="UniProtKB-SubCell"/>
</dbReference>
<keyword evidence="5 7" id="KW-1133">Transmembrane helix</keyword>
<protein>
    <submittedName>
        <fullName evidence="9">MFS transporter</fullName>
    </submittedName>
</protein>
<dbReference type="InterPro" id="IPR004638">
    <property type="entry name" value="EmrB-like"/>
</dbReference>
<dbReference type="RefSeq" id="WP_148378047.1">
    <property type="nucleotide sequence ID" value="NZ_VSIY01000009.1"/>
</dbReference>
<comment type="subcellular location">
    <subcellularLocation>
        <location evidence="1">Cell membrane</location>
        <topology evidence="1">Multi-pass membrane protein</topology>
    </subcellularLocation>
</comment>
<proteinExistence type="predicted"/>
<dbReference type="EMBL" id="VSIY01000009">
    <property type="protein sequence ID" value="TYB80984.1"/>
    <property type="molecule type" value="Genomic_DNA"/>
</dbReference>
<dbReference type="Gene3D" id="1.20.1720.10">
    <property type="entry name" value="Multidrug resistance protein D"/>
    <property type="match status" value="1"/>
</dbReference>
<dbReference type="PROSITE" id="PS50850">
    <property type="entry name" value="MFS"/>
    <property type="match status" value="1"/>
</dbReference>
<dbReference type="Gene3D" id="1.20.1250.20">
    <property type="entry name" value="MFS general substrate transporter like domains"/>
    <property type="match status" value="1"/>
</dbReference>
<evidence type="ECO:0000256" key="7">
    <source>
        <dbReference type="SAM" id="Phobius"/>
    </source>
</evidence>